<dbReference type="GO" id="GO:0030791">
    <property type="term" value="F:arsenite methyltransferase activity"/>
    <property type="evidence" value="ECO:0007669"/>
    <property type="project" value="UniProtKB-EC"/>
</dbReference>
<evidence type="ECO:0000313" key="10">
    <source>
        <dbReference type="EMBL" id="CAF0887344.1"/>
    </source>
</evidence>
<dbReference type="Proteomes" id="UP000663854">
    <property type="component" value="Unassembled WGS sequence"/>
</dbReference>
<feature type="domain" description="Methyltransferase" evidence="9">
    <location>
        <begin position="64"/>
        <end position="211"/>
    </location>
</feature>
<keyword evidence="13" id="KW-1185">Reference proteome</keyword>
<organism evidence="10 12">
    <name type="scientific">Rotaria sordida</name>
    <dbReference type="NCBI Taxonomy" id="392033"/>
    <lineage>
        <taxon>Eukaryota</taxon>
        <taxon>Metazoa</taxon>
        <taxon>Spiralia</taxon>
        <taxon>Gnathifera</taxon>
        <taxon>Rotifera</taxon>
        <taxon>Eurotatoria</taxon>
        <taxon>Bdelloidea</taxon>
        <taxon>Philodinida</taxon>
        <taxon>Philodinidae</taxon>
        <taxon>Rotaria</taxon>
    </lineage>
</organism>
<dbReference type="Pfam" id="PF13847">
    <property type="entry name" value="Methyltransf_31"/>
    <property type="match status" value="1"/>
</dbReference>
<evidence type="ECO:0000313" key="11">
    <source>
        <dbReference type="EMBL" id="CAF1182343.1"/>
    </source>
</evidence>
<evidence type="ECO:0000256" key="4">
    <source>
        <dbReference type="ARBA" id="ARBA00034521"/>
    </source>
</evidence>
<evidence type="ECO:0000256" key="5">
    <source>
        <dbReference type="ARBA" id="ARBA00034545"/>
    </source>
</evidence>
<comment type="caution">
    <text evidence="10">The sequence shown here is derived from an EMBL/GenBank/DDBJ whole genome shotgun (WGS) entry which is preliminary data.</text>
</comment>
<proteinExistence type="inferred from homology"/>
<comment type="similarity">
    <text evidence="3">Belongs to the methyltransferase superfamily. Arsenite methyltransferase family.</text>
</comment>
<dbReference type="CDD" id="cd02440">
    <property type="entry name" value="AdoMet_MTases"/>
    <property type="match status" value="1"/>
</dbReference>
<evidence type="ECO:0000256" key="7">
    <source>
        <dbReference type="ARBA" id="ARBA00047943"/>
    </source>
</evidence>
<dbReference type="EMBL" id="CAJNOL010000735">
    <property type="protein sequence ID" value="CAF1182343.1"/>
    <property type="molecule type" value="Genomic_DNA"/>
</dbReference>
<dbReference type="EMBL" id="CAJNOH010000122">
    <property type="protein sequence ID" value="CAF0887344.1"/>
    <property type="molecule type" value="Genomic_DNA"/>
</dbReference>
<gene>
    <name evidence="11" type="ORF">JXQ802_LOCUS23418</name>
    <name evidence="10" type="ORF">PYM288_LOCUS8853</name>
</gene>
<sequence>MMNVHEDVQNYYGQQLQQSTDLKTDACCSKAQVPSFIKDIIKKIHPEVVAKYYGCGLVFPPKLEGCRVLDLGSGSGRDVYILSSLVGPQGYVVGVDMTKEQLDVANRFIDYHTKIFGFEKANVEFRLGKIEQLTDDSRLQINSFDVIVSNCVVNLSPNKKKVLQQIYEMLKPGGEFYFSDVYADRSISEDLRQNKILWGECLSGAICESDLISDALDVGFTRPILVTKQPIGVNNEELQKLLGDIKFTSCTYRFFKNKSIEDSTSFNDKLGALVTYQTPIVHYENEFQFNQSITFKIHDKPQYLNAELTKMLRISRYSDNFKFDSITDEKQLLNISNDVCDQQILNDQSSSSCCCRPGTC</sequence>
<dbReference type="Proteomes" id="UP000663870">
    <property type="component" value="Unassembled WGS sequence"/>
</dbReference>
<keyword evidence="2" id="KW-0949">S-adenosyl-L-methionine</keyword>
<evidence type="ECO:0000256" key="8">
    <source>
        <dbReference type="ARBA" id="ARBA00048428"/>
    </source>
</evidence>
<evidence type="ECO:0000256" key="6">
    <source>
        <dbReference type="ARBA" id="ARBA00047941"/>
    </source>
</evidence>
<keyword evidence="1" id="KW-0808">Transferase</keyword>
<comment type="catalytic activity">
    <reaction evidence="7">
        <text>arsenic triglutathione + 2 [thioredoxin]-dithiol + 2 S-adenosyl-L-methionine + H2O = dimethylarsinous acid + 2 [thioredoxin]-disulfide + 3 glutathione + 2 S-adenosyl-L-homocysteine + 2 H(+)</text>
        <dbReference type="Rhea" id="RHEA:69464"/>
        <dbReference type="Rhea" id="RHEA-COMP:10698"/>
        <dbReference type="Rhea" id="RHEA-COMP:10700"/>
        <dbReference type="ChEBI" id="CHEBI:15377"/>
        <dbReference type="ChEBI" id="CHEBI:15378"/>
        <dbReference type="ChEBI" id="CHEBI:23808"/>
        <dbReference type="ChEBI" id="CHEBI:29950"/>
        <dbReference type="ChEBI" id="CHEBI:50058"/>
        <dbReference type="ChEBI" id="CHEBI:57856"/>
        <dbReference type="ChEBI" id="CHEBI:57925"/>
        <dbReference type="ChEBI" id="CHEBI:59789"/>
        <dbReference type="ChEBI" id="CHEBI:183640"/>
        <dbReference type="EC" id="2.1.1.137"/>
    </reaction>
</comment>
<evidence type="ECO:0000256" key="1">
    <source>
        <dbReference type="ARBA" id="ARBA00022679"/>
    </source>
</evidence>
<dbReference type="InterPro" id="IPR025714">
    <property type="entry name" value="Methyltranfer_dom"/>
</dbReference>
<evidence type="ECO:0000313" key="13">
    <source>
        <dbReference type="Proteomes" id="UP000663870"/>
    </source>
</evidence>
<evidence type="ECO:0000259" key="9">
    <source>
        <dbReference type="Pfam" id="PF13847"/>
    </source>
</evidence>
<dbReference type="SUPFAM" id="SSF53335">
    <property type="entry name" value="S-adenosyl-L-methionine-dependent methyltransferases"/>
    <property type="match status" value="1"/>
</dbReference>
<comment type="catalytic activity">
    <reaction evidence="8">
        <text>arsenic triglutathione + 3 [thioredoxin]-dithiol + 3 S-adenosyl-L-methionine = trimethylarsine + 3 [thioredoxin]-disulfide + 3 glutathione + 3 S-adenosyl-L-homocysteine + 3 H(+)</text>
        <dbReference type="Rhea" id="RHEA:69432"/>
        <dbReference type="Rhea" id="RHEA-COMP:10698"/>
        <dbReference type="Rhea" id="RHEA-COMP:10700"/>
        <dbReference type="ChEBI" id="CHEBI:15378"/>
        <dbReference type="ChEBI" id="CHEBI:27130"/>
        <dbReference type="ChEBI" id="CHEBI:29950"/>
        <dbReference type="ChEBI" id="CHEBI:50058"/>
        <dbReference type="ChEBI" id="CHEBI:57856"/>
        <dbReference type="ChEBI" id="CHEBI:57925"/>
        <dbReference type="ChEBI" id="CHEBI:59789"/>
        <dbReference type="ChEBI" id="CHEBI:183640"/>
        <dbReference type="EC" id="2.1.1.137"/>
    </reaction>
</comment>
<evidence type="ECO:0000256" key="3">
    <source>
        <dbReference type="ARBA" id="ARBA00034487"/>
    </source>
</evidence>
<dbReference type="EC" id="2.1.1.137" evidence="4"/>
<dbReference type="InterPro" id="IPR029063">
    <property type="entry name" value="SAM-dependent_MTases_sf"/>
</dbReference>
<dbReference type="AlphaFoldDB" id="A0A813YNS9"/>
<dbReference type="InterPro" id="IPR026669">
    <property type="entry name" value="Arsenite_MeTrfase-like"/>
</dbReference>
<protein>
    <recommendedName>
        <fullName evidence="5">Arsenite methyltransferase</fullName>
        <ecNumber evidence="4">2.1.1.137</ecNumber>
    </recommendedName>
</protein>
<evidence type="ECO:0000313" key="12">
    <source>
        <dbReference type="Proteomes" id="UP000663854"/>
    </source>
</evidence>
<comment type="catalytic activity">
    <reaction evidence="6">
        <text>arsenic triglutathione + [thioredoxin]-dithiol + S-adenosyl-L-methionine + 2 H2O = methylarsonous acid + [thioredoxin]-disulfide + 3 glutathione + S-adenosyl-L-homocysteine + H(+)</text>
        <dbReference type="Rhea" id="RHEA:69460"/>
        <dbReference type="Rhea" id="RHEA-COMP:10698"/>
        <dbReference type="Rhea" id="RHEA-COMP:10700"/>
        <dbReference type="ChEBI" id="CHEBI:15377"/>
        <dbReference type="ChEBI" id="CHEBI:15378"/>
        <dbReference type="ChEBI" id="CHEBI:17826"/>
        <dbReference type="ChEBI" id="CHEBI:29950"/>
        <dbReference type="ChEBI" id="CHEBI:50058"/>
        <dbReference type="ChEBI" id="CHEBI:57856"/>
        <dbReference type="ChEBI" id="CHEBI:57925"/>
        <dbReference type="ChEBI" id="CHEBI:59789"/>
        <dbReference type="ChEBI" id="CHEBI:183640"/>
        <dbReference type="EC" id="2.1.1.137"/>
    </reaction>
</comment>
<evidence type="ECO:0000256" key="2">
    <source>
        <dbReference type="ARBA" id="ARBA00022691"/>
    </source>
</evidence>
<accession>A0A813YNS9</accession>
<reference evidence="10" key="1">
    <citation type="submission" date="2021-02" db="EMBL/GenBank/DDBJ databases">
        <authorList>
            <person name="Nowell W R."/>
        </authorList>
    </citation>
    <scope>NUCLEOTIDE SEQUENCE</scope>
</reference>
<name>A0A813YNS9_9BILA</name>
<dbReference type="PANTHER" id="PTHR43675:SF8">
    <property type="entry name" value="ARSENITE METHYLTRANSFERASE"/>
    <property type="match status" value="1"/>
</dbReference>
<dbReference type="Gene3D" id="3.40.50.150">
    <property type="entry name" value="Vaccinia Virus protein VP39"/>
    <property type="match status" value="1"/>
</dbReference>
<dbReference type="PANTHER" id="PTHR43675">
    <property type="entry name" value="ARSENITE METHYLTRANSFERASE"/>
    <property type="match status" value="1"/>
</dbReference>